<dbReference type="GO" id="GO:0046872">
    <property type="term" value="F:metal ion binding"/>
    <property type="evidence" value="ECO:0007669"/>
    <property type="project" value="UniProtKB-KW"/>
</dbReference>
<dbReference type="AlphaFoldDB" id="A0AAW0DMK3"/>
<evidence type="ECO:0000259" key="7">
    <source>
        <dbReference type="Pfam" id="PF02668"/>
    </source>
</evidence>
<dbReference type="EMBL" id="JAWWNJ010000007">
    <property type="protein sequence ID" value="KAK7052611.1"/>
    <property type="molecule type" value="Genomic_DNA"/>
</dbReference>
<dbReference type="InterPro" id="IPR051323">
    <property type="entry name" value="AtsK-like"/>
</dbReference>
<evidence type="ECO:0000256" key="4">
    <source>
        <dbReference type="ARBA" id="ARBA00023002"/>
    </source>
</evidence>
<dbReference type="GO" id="GO:0005737">
    <property type="term" value="C:cytoplasm"/>
    <property type="evidence" value="ECO:0007669"/>
    <property type="project" value="TreeGrafter"/>
</dbReference>
<dbReference type="Pfam" id="PF02668">
    <property type="entry name" value="TauD"/>
    <property type="match status" value="1"/>
</dbReference>
<organism evidence="8 9">
    <name type="scientific">Favolaschia claudopus</name>
    <dbReference type="NCBI Taxonomy" id="2862362"/>
    <lineage>
        <taxon>Eukaryota</taxon>
        <taxon>Fungi</taxon>
        <taxon>Dikarya</taxon>
        <taxon>Basidiomycota</taxon>
        <taxon>Agaricomycotina</taxon>
        <taxon>Agaricomycetes</taxon>
        <taxon>Agaricomycetidae</taxon>
        <taxon>Agaricales</taxon>
        <taxon>Marasmiineae</taxon>
        <taxon>Mycenaceae</taxon>
        <taxon>Favolaschia</taxon>
    </lineage>
</organism>
<feature type="domain" description="TauD/TfdA-like" evidence="7">
    <location>
        <begin position="125"/>
        <end position="379"/>
    </location>
</feature>
<keyword evidence="2" id="KW-0479">Metal-binding</keyword>
<reference evidence="8 9" key="1">
    <citation type="journal article" date="2024" name="J Genomics">
        <title>Draft genome sequencing and assembly of Favolaschia claudopus CIRM-BRFM 2984 isolated from oak limbs.</title>
        <authorList>
            <person name="Navarro D."/>
            <person name="Drula E."/>
            <person name="Chaduli D."/>
            <person name="Cazenave R."/>
            <person name="Ahrendt S."/>
            <person name="Wang J."/>
            <person name="Lipzen A."/>
            <person name="Daum C."/>
            <person name="Barry K."/>
            <person name="Grigoriev I.V."/>
            <person name="Favel A."/>
            <person name="Rosso M.N."/>
            <person name="Martin F."/>
        </authorList>
    </citation>
    <scope>NUCLEOTIDE SEQUENCE [LARGE SCALE GENOMIC DNA]</scope>
    <source>
        <strain evidence="8 9">CIRM-BRFM 2984</strain>
    </source>
</reference>
<dbReference type="PANTHER" id="PTHR30468:SF1">
    <property type="entry name" value="ALPHA-KETOGLUTARATE-DEPENDENT SULFONATE DIOXYGENASE"/>
    <property type="match status" value="1"/>
</dbReference>
<comment type="similarity">
    <text evidence="1">Belongs to the TfdA dioxygenase family.</text>
</comment>
<evidence type="ECO:0000256" key="1">
    <source>
        <dbReference type="ARBA" id="ARBA00005896"/>
    </source>
</evidence>
<proteinExistence type="inferred from homology"/>
<keyword evidence="9" id="KW-1185">Reference proteome</keyword>
<dbReference type="FunFam" id="3.60.130.10:FF:000003">
    <property type="entry name" value="Alpha-ketoglutarate-dependent taurine dioxygenase"/>
    <property type="match status" value="1"/>
</dbReference>
<protein>
    <submittedName>
        <fullName evidence="8">Alpha-ketoglutarate-dependent taurine dioxygenase</fullName>
    </submittedName>
</protein>
<keyword evidence="3 8" id="KW-0223">Dioxygenase</keyword>
<dbReference type="InterPro" id="IPR003819">
    <property type="entry name" value="TauD/TfdA-like"/>
</dbReference>
<gene>
    <name evidence="8" type="ORF">R3P38DRAFT_2861356</name>
</gene>
<keyword evidence="6" id="KW-0732">Signal</keyword>
<evidence type="ECO:0000313" key="8">
    <source>
        <dbReference type="EMBL" id="KAK7052611.1"/>
    </source>
</evidence>
<evidence type="ECO:0000313" key="9">
    <source>
        <dbReference type="Proteomes" id="UP001362999"/>
    </source>
</evidence>
<keyword evidence="5" id="KW-0408">Iron</keyword>
<feature type="chain" id="PRO_5043597748" evidence="6">
    <location>
        <begin position="32"/>
        <end position="388"/>
    </location>
</feature>
<dbReference type="Gene3D" id="3.60.130.10">
    <property type="entry name" value="Clavaminate synthase-like"/>
    <property type="match status" value="1"/>
</dbReference>
<evidence type="ECO:0000256" key="6">
    <source>
        <dbReference type="SAM" id="SignalP"/>
    </source>
</evidence>
<evidence type="ECO:0000256" key="3">
    <source>
        <dbReference type="ARBA" id="ARBA00022964"/>
    </source>
</evidence>
<accession>A0AAW0DMK3</accession>
<comment type="caution">
    <text evidence="8">The sequence shown here is derived from an EMBL/GenBank/DDBJ whole genome shotgun (WGS) entry which is preliminary data.</text>
</comment>
<dbReference type="InterPro" id="IPR042098">
    <property type="entry name" value="TauD-like_sf"/>
</dbReference>
<feature type="signal peptide" evidence="6">
    <location>
        <begin position="1"/>
        <end position="31"/>
    </location>
</feature>
<keyword evidence="4" id="KW-0560">Oxidoreductase</keyword>
<name>A0AAW0DMK3_9AGAR</name>
<sequence>MTVKLRNRLLQARHLLTLRLLSYCMLMAGDAKLRTYIDAIPFTHSICDNMAPSVSELQQPADINNNVVSELKKELKKGPSYPFYYPYFDVDEKFPPTEIFEFTDPGTRADPAKPNLLTPKTTTHNISPYIGTEITGVQISQLSPAGLDELALYTAERKVLVFRDQDFKDLGPERQIEIARHFGPIQKHPTSGNAKGYPEFHVVYRDADHDRFREYLGDDRINRTSWHSDVPESGLGGDTLFLSQVEAYKRLSPEFQKRLEGLRAVHSAVEQAEFSRKRGGPVRREPVETEHPVVRIHPVTGEKALYVNPGFTRRIVGFKKEESEYLLKFLYDHIAKGADFQIRATYKPGTVVVWDNRVTVHSATGDFDKSVRRHAVRLTPQAEVPIAG</sequence>
<dbReference type="PANTHER" id="PTHR30468">
    <property type="entry name" value="ALPHA-KETOGLUTARATE-DEPENDENT SULFONATE DIOXYGENASE"/>
    <property type="match status" value="1"/>
</dbReference>
<evidence type="ECO:0000256" key="5">
    <source>
        <dbReference type="ARBA" id="ARBA00023004"/>
    </source>
</evidence>
<dbReference type="SUPFAM" id="SSF51197">
    <property type="entry name" value="Clavaminate synthase-like"/>
    <property type="match status" value="1"/>
</dbReference>
<dbReference type="GO" id="GO:0016706">
    <property type="term" value="F:2-oxoglutarate-dependent dioxygenase activity"/>
    <property type="evidence" value="ECO:0007669"/>
    <property type="project" value="TreeGrafter"/>
</dbReference>
<dbReference type="Proteomes" id="UP001362999">
    <property type="component" value="Unassembled WGS sequence"/>
</dbReference>
<evidence type="ECO:0000256" key="2">
    <source>
        <dbReference type="ARBA" id="ARBA00022723"/>
    </source>
</evidence>